<dbReference type="InterPro" id="IPR044635">
    <property type="entry name" value="UBP14-like"/>
</dbReference>
<keyword evidence="9" id="KW-1185">Reference proteome</keyword>
<keyword evidence="4" id="KW-0833">Ubl conjugation pathway</keyword>
<dbReference type="WBParaSite" id="Hba_07103">
    <property type="protein sequence ID" value="Hba_07103"/>
    <property type="gene ID" value="Hba_07103"/>
</dbReference>
<evidence type="ECO:0000256" key="3">
    <source>
        <dbReference type="ARBA" id="ARBA00022679"/>
    </source>
</evidence>
<comment type="catalytic activity">
    <reaction evidence="7">
        <text>n isopentenyl diphosphate + (2E,6E)-farnesyl diphosphate = a di-trans,poly-cis-polyprenyl diphosphate + n diphosphate</text>
        <dbReference type="Rhea" id="RHEA:53008"/>
        <dbReference type="Rhea" id="RHEA-COMP:19494"/>
        <dbReference type="ChEBI" id="CHEBI:33019"/>
        <dbReference type="ChEBI" id="CHEBI:128769"/>
        <dbReference type="ChEBI" id="CHEBI:136960"/>
        <dbReference type="ChEBI" id="CHEBI:175763"/>
        <dbReference type="EC" id="2.5.1.87"/>
    </reaction>
</comment>
<evidence type="ECO:0000256" key="4">
    <source>
        <dbReference type="ARBA" id="ARBA00022786"/>
    </source>
</evidence>
<proteinExistence type="predicted"/>
<evidence type="ECO:0000256" key="2">
    <source>
        <dbReference type="ARBA" id="ARBA00022670"/>
    </source>
</evidence>
<dbReference type="PANTHER" id="PTHR43982">
    <property type="entry name" value="UBIQUITIN CARBOXYL-TERMINAL HYDROLASE"/>
    <property type="match status" value="1"/>
</dbReference>
<evidence type="ECO:0000256" key="5">
    <source>
        <dbReference type="ARBA" id="ARBA00022801"/>
    </source>
</evidence>
<name>A0A1I7WPN7_HETBA</name>
<sequence length="283" mass="32605">MQVDDCVLLLILVYVAGLLVTFQTIPELNTGLMVLNSTAESVGNQADYKMANAVKKLYNMLNNSHNASISPLIPYGMLQLSCFLSQEVKYVQTGIREKMKEEIEKASTVLSRNAKWQKNFTLNTFDRFLYVSIIFLSLISIHVIKYESLINKLFTTADMYGDSGGTKVGSGWWDTAREKSWWHPLARKIVTSGPREKLQEKQISFRFFGDVSLLSPELRKLIAQIQLTTKDYTDGVVNVCMPYTSRDEISRSFEWIRKGREKVCFFFRFSYLWKQLSIFSVLF</sequence>
<keyword evidence="6" id="KW-0788">Thiol protease</keyword>
<reference evidence="10" key="1">
    <citation type="submission" date="2016-11" db="UniProtKB">
        <authorList>
            <consortium name="WormBaseParasite"/>
        </authorList>
    </citation>
    <scope>IDENTIFICATION</scope>
</reference>
<keyword evidence="8" id="KW-0812">Transmembrane</keyword>
<dbReference type="InterPro" id="IPR036424">
    <property type="entry name" value="UPP_synth-like_sf"/>
</dbReference>
<dbReference type="Proteomes" id="UP000095283">
    <property type="component" value="Unplaced"/>
</dbReference>
<dbReference type="GO" id="GO:0061136">
    <property type="term" value="P:regulation of proteasomal protein catabolic process"/>
    <property type="evidence" value="ECO:0007669"/>
    <property type="project" value="TreeGrafter"/>
</dbReference>
<dbReference type="GO" id="GO:0016579">
    <property type="term" value="P:protein deubiquitination"/>
    <property type="evidence" value="ECO:0007669"/>
    <property type="project" value="InterPro"/>
</dbReference>
<dbReference type="Gene3D" id="3.40.1180.10">
    <property type="entry name" value="Decaprenyl diphosphate synthase-like"/>
    <property type="match status" value="1"/>
</dbReference>
<dbReference type="GO" id="GO:0045547">
    <property type="term" value="F:ditrans,polycis-polyprenyl diphosphate synthase [(2E,6E)-farnesyl diphosphate specific] activity"/>
    <property type="evidence" value="ECO:0007669"/>
    <property type="project" value="UniProtKB-EC"/>
</dbReference>
<accession>A0A1I7WPN7</accession>
<keyword evidence="5" id="KW-0378">Hydrolase</keyword>
<keyword evidence="8" id="KW-0472">Membrane</keyword>
<evidence type="ECO:0000313" key="10">
    <source>
        <dbReference type="WBParaSite" id="Hba_07103"/>
    </source>
</evidence>
<evidence type="ECO:0000256" key="6">
    <source>
        <dbReference type="ARBA" id="ARBA00022807"/>
    </source>
</evidence>
<dbReference type="InterPro" id="IPR001441">
    <property type="entry name" value="UPP_synth-like"/>
</dbReference>
<keyword evidence="3" id="KW-0808">Transferase</keyword>
<dbReference type="GO" id="GO:0004843">
    <property type="term" value="F:cysteine-type deubiquitinase activity"/>
    <property type="evidence" value="ECO:0007669"/>
    <property type="project" value="UniProtKB-EC"/>
</dbReference>
<keyword evidence="8" id="KW-1133">Transmembrane helix</keyword>
<comment type="catalytic activity">
    <reaction evidence="1">
        <text>Thiol-dependent hydrolysis of ester, thioester, amide, peptide and isopeptide bonds formed by the C-terminal Gly of ubiquitin (a 76-residue protein attached to proteins as an intracellular targeting signal).</text>
        <dbReference type="EC" id="3.4.19.12"/>
    </reaction>
</comment>
<evidence type="ECO:0000313" key="9">
    <source>
        <dbReference type="Proteomes" id="UP000095283"/>
    </source>
</evidence>
<feature type="transmembrane region" description="Helical" evidence="8">
    <location>
        <begin position="128"/>
        <end position="144"/>
    </location>
</feature>
<evidence type="ECO:0000256" key="1">
    <source>
        <dbReference type="ARBA" id="ARBA00000707"/>
    </source>
</evidence>
<dbReference type="SUPFAM" id="SSF64005">
    <property type="entry name" value="Undecaprenyl diphosphate synthase"/>
    <property type="match status" value="1"/>
</dbReference>
<dbReference type="GO" id="GO:0070628">
    <property type="term" value="F:proteasome binding"/>
    <property type="evidence" value="ECO:0007669"/>
    <property type="project" value="TreeGrafter"/>
</dbReference>
<keyword evidence="2" id="KW-0645">Protease</keyword>
<dbReference type="Pfam" id="PF01255">
    <property type="entry name" value="Prenyltransf"/>
    <property type="match status" value="1"/>
</dbReference>
<dbReference type="AlphaFoldDB" id="A0A1I7WPN7"/>
<dbReference type="GO" id="GO:0043161">
    <property type="term" value="P:proteasome-mediated ubiquitin-dependent protein catabolic process"/>
    <property type="evidence" value="ECO:0007669"/>
    <property type="project" value="InterPro"/>
</dbReference>
<feature type="transmembrane region" description="Helical" evidence="8">
    <location>
        <begin position="7"/>
        <end position="25"/>
    </location>
</feature>
<evidence type="ECO:0000256" key="7">
    <source>
        <dbReference type="ARBA" id="ARBA00047353"/>
    </source>
</evidence>
<evidence type="ECO:0000256" key="8">
    <source>
        <dbReference type="SAM" id="Phobius"/>
    </source>
</evidence>
<dbReference type="PANTHER" id="PTHR43982:SF1">
    <property type="entry name" value="UBIQUITIN CARBOXYL-TERMINAL HYDROLASE 14"/>
    <property type="match status" value="1"/>
</dbReference>
<protein>
    <submittedName>
        <fullName evidence="10">Ditrans,polycis-polyprenyl diphosphate synthase [(2E,6E)-farnesyldiphosphate specific]</fullName>
    </submittedName>
</protein>
<organism evidence="9 10">
    <name type="scientific">Heterorhabditis bacteriophora</name>
    <name type="common">Entomopathogenic nematode worm</name>
    <dbReference type="NCBI Taxonomy" id="37862"/>
    <lineage>
        <taxon>Eukaryota</taxon>
        <taxon>Metazoa</taxon>
        <taxon>Ecdysozoa</taxon>
        <taxon>Nematoda</taxon>
        <taxon>Chromadorea</taxon>
        <taxon>Rhabditida</taxon>
        <taxon>Rhabditina</taxon>
        <taxon>Rhabditomorpha</taxon>
        <taxon>Strongyloidea</taxon>
        <taxon>Heterorhabditidae</taxon>
        <taxon>Heterorhabditis</taxon>
    </lineage>
</organism>